<name>A0ABP9PQ52_9PSEU</name>
<dbReference type="Pfam" id="PF10099">
    <property type="entry name" value="RskA_C"/>
    <property type="match status" value="1"/>
</dbReference>
<feature type="domain" description="Anti-sigma-K factor RskA N-terminal" evidence="12">
    <location>
        <begin position="6"/>
        <end position="47"/>
    </location>
</feature>
<dbReference type="PANTHER" id="PTHR37461">
    <property type="entry name" value="ANTI-SIGMA-K FACTOR RSKA"/>
    <property type="match status" value="1"/>
</dbReference>
<comment type="caution">
    <text evidence="13">The sequence shown here is derived from an EMBL/GenBank/DDBJ whole genome shotgun (WGS) entry which is preliminary data.</text>
</comment>
<comment type="subcellular location">
    <subcellularLocation>
        <location evidence="2">Cell membrane</location>
    </subcellularLocation>
    <subcellularLocation>
        <location evidence="1">Membrane</location>
        <topology evidence="1">Single-pass membrane protein</topology>
    </subcellularLocation>
</comment>
<evidence type="ECO:0000256" key="3">
    <source>
        <dbReference type="ARBA" id="ARBA00022475"/>
    </source>
</evidence>
<dbReference type="InterPro" id="IPR053877">
    <property type="entry name" value="RskA_N"/>
</dbReference>
<proteinExistence type="predicted"/>
<evidence type="ECO:0000256" key="6">
    <source>
        <dbReference type="ARBA" id="ARBA00023015"/>
    </source>
</evidence>
<keyword evidence="8" id="KW-0804">Transcription</keyword>
<protein>
    <recommendedName>
        <fullName evidence="10">Regulator of SigK</fullName>
    </recommendedName>
    <alternativeName>
        <fullName evidence="9">Sigma-K anti-sigma factor RskA</fullName>
    </alternativeName>
</protein>
<sequence>MNPDAHTLTGAYALDALDPAERRLVDEHLRDCPPCRQEVRELRATAARLALAVAQDPPGQLRHRVLAEVHRTRQQPPAAPAGEPGPGKAWRWSARTRRAATAAAVAASIAVAVGTGALAVRNQAELDGARARLAQAHTQYEQVASLLAAPDSRATTVPAPGGTATLVTSRRLDRALLITTGLPTPDPAHDYQVWLIGSDGPRPAGLISSGPLLIGGLVDGEIVAVTLERAGGAPQPTTQPILKLELPT</sequence>
<dbReference type="InterPro" id="IPR041916">
    <property type="entry name" value="Anti_sigma_zinc_sf"/>
</dbReference>
<dbReference type="PANTHER" id="PTHR37461:SF1">
    <property type="entry name" value="ANTI-SIGMA-K FACTOR RSKA"/>
    <property type="match status" value="1"/>
</dbReference>
<gene>
    <name evidence="13" type="ORF">GCM10023321_10750</name>
</gene>
<keyword evidence="5" id="KW-1133">Transmembrane helix</keyword>
<evidence type="ECO:0000256" key="1">
    <source>
        <dbReference type="ARBA" id="ARBA00004167"/>
    </source>
</evidence>
<dbReference type="RefSeq" id="WP_185062660.1">
    <property type="nucleotide sequence ID" value="NZ_BAABJP010000004.1"/>
</dbReference>
<keyword evidence="4" id="KW-0812">Transmembrane</keyword>
<keyword evidence="6" id="KW-0805">Transcription regulation</keyword>
<evidence type="ECO:0000256" key="9">
    <source>
        <dbReference type="ARBA" id="ARBA00029829"/>
    </source>
</evidence>
<reference evidence="14" key="1">
    <citation type="journal article" date="2019" name="Int. J. Syst. Evol. Microbiol.">
        <title>The Global Catalogue of Microorganisms (GCM) 10K type strain sequencing project: providing services to taxonomists for standard genome sequencing and annotation.</title>
        <authorList>
            <consortium name="The Broad Institute Genomics Platform"/>
            <consortium name="The Broad Institute Genome Sequencing Center for Infectious Disease"/>
            <person name="Wu L."/>
            <person name="Ma J."/>
        </authorList>
    </citation>
    <scope>NUCLEOTIDE SEQUENCE [LARGE SCALE GENOMIC DNA]</scope>
    <source>
        <strain evidence="14">JCM 18303</strain>
    </source>
</reference>
<dbReference type="EMBL" id="BAABJP010000004">
    <property type="protein sequence ID" value="GAA5148455.1"/>
    <property type="molecule type" value="Genomic_DNA"/>
</dbReference>
<organism evidence="13 14">
    <name type="scientific">Pseudonocardia eucalypti</name>
    <dbReference type="NCBI Taxonomy" id="648755"/>
    <lineage>
        <taxon>Bacteria</taxon>
        <taxon>Bacillati</taxon>
        <taxon>Actinomycetota</taxon>
        <taxon>Actinomycetes</taxon>
        <taxon>Pseudonocardiales</taxon>
        <taxon>Pseudonocardiaceae</taxon>
        <taxon>Pseudonocardia</taxon>
    </lineage>
</organism>
<dbReference type="Pfam" id="PF22618">
    <property type="entry name" value="RskA_N"/>
    <property type="match status" value="1"/>
</dbReference>
<feature type="domain" description="Anti-sigma K factor RskA C-terminal" evidence="11">
    <location>
        <begin position="102"/>
        <end position="241"/>
    </location>
</feature>
<evidence type="ECO:0000256" key="2">
    <source>
        <dbReference type="ARBA" id="ARBA00004236"/>
    </source>
</evidence>
<evidence type="ECO:0000256" key="4">
    <source>
        <dbReference type="ARBA" id="ARBA00022692"/>
    </source>
</evidence>
<evidence type="ECO:0000259" key="12">
    <source>
        <dbReference type="Pfam" id="PF22618"/>
    </source>
</evidence>
<evidence type="ECO:0000256" key="7">
    <source>
        <dbReference type="ARBA" id="ARBA00023136"/>
    </source>
</evidence>
<evidence type="ECO:0000313" key="14">
    <source>
        <dbReference type="Proteomes" id="UP001428817"/>
    </source>
</evidence>
<dbReference type="Gene3D" id="1.10.10.1320">
    <property type="entry name" value="Anti-sigma factor, zinc-finger domain"/>
    <property type="match status" value="1"/>
</dbReference>
<dbReference type="Proteomes" id="UP001428817">
    <property type="component" value="Unassembled WGS sequence"/>
</dbReference>
<evidence type="ECO:0000313" key="13">
    <source>
        <dbReference type="EMBL" id="GAA5148455.1"/>
    </source>
</evidence>
<evidence type="ECO:0000259" key="11">
    <source>
        <dbReference type="Pfam" id="PF10099"/>
    </source>
</evidence>
<evidence type="ECO:0000256" key="10">
    <source>
        <dbReference type="ARBA" id="ARBA00030803"/>
    </source>
</evidence>
<evidence type="ECO:0000256" key="5">
    <source>
        <dbReference type="ARBA" id="ARBA00022989"/>
    </source>
</evidence>
<accession>A0ABP9PQ52</accession>
<dbReference type="InterPro" id="IPR018764">
    <property type="entry name" value="RskA_C"/>
</dbReference>
<keyword evidence="7" id="KW-0472">Membrane</keyword>
<keyword evidence="3" id="KW-1003">Cell membrane</keyword>
<dbReference type="InterPro" id="IPR051474">
    <property type="entry name" value="Anti-sigma-K/W_factor"/>
</dbReference>
<evidence type="ECO:0000256" key="8">
    <source>
        <dbReference type="ARBA" id="ARBA00023163"/>
    </source>
</evidence>
<keyword evidence="14" id="KW-1185">Reference proteome</keyword>